<evidence type="ECO:0000256" key="8">
    <source>
        <dbReference type="ARBA" id="ARBA00038077"/>
    </source>
</evidence>
<evidence type="ECO:0000256" key="4">
    <source>
        <dbReference type="ARBA" id="ARBA00022946"/>
    </source>
</evidence>
<comment type="similarity">
    <text evidence="8">Belongs to the PET100 family.</text>
</comment>
<reference evidence="10" key="1">
    <citation type="submission" date="2021-03" db="EMBL/GenBank/DDBJ databases">
        <authorList>
            <person name="Tagirdzhanova G."/>
        </authorList>
    </citation>
    <scope>NUCLEOTIDE SEQUENCE</scope>
</reference>
<dbReference type="GO" id="GO:0033617">
    <property type="term" value="P:mitochondrial respiratory chain complex IV assembly"/>
    <property type="evidence" value="ECO:0007669"/>
    <property type="project" value="InterPro"/>
</dbReference>
<evidence type="ECO:0000256" key="7">
    <source>
        <dbReference type="ARBA" id="ARBA00023136"/>
    </source>
</evidence>
<sequence>MAINRLQRCLQAARAPRWRLPPTLATHNSGGVNLEIFKFGMYIMFPIGWMYYFGVNLDTRFAVPDFWPSPETTHKIPFEKEELKELSKRLKAERLEKKRRRLEREKMTGAGEEEQGGVEEQRGEQVPVVERRTLVAESSGTFGVGSIERWARGKWKD</sequence>
<gene>
    <name evidence="10" type="ORF">ALECFALPRED_002408</name>
</gene>
<name>A0A8H3EIR2_9LECA</name>
<keyword evidence="6" id="KW-0496">Mitochondrion</keyword>
<evidence type="ECO:0000256" key="3">
    <source>
        <dbReference type="ARBA" id="ARBA00022692"/>
    </source>
</evidence>
<keyword evidence="5" id="KW-1133">Transmembrane helix</keyword>
<dbReference type="OrthoDB" id="18175at2759"/>
<dbReference type="Proteomes" id="UP000664203">
    <property type="component" value="Unassembled WGS sequence"/>
</dbReference>
<keyword evidence="7" id="KW-0472">Membrane</keyword>
<dbReference type="PANTHER" id="PTHR33968:SF1">
    <property type="entry name" value="PROTEIN PET100 HOMOLOG, MITOCHONDRIAL"/>
    <property type="match status" value="1"/>
</dbReference>
<organism evidence="10 11">
    <name type="scientific">Alectoria fallacina</name>
    <dbReference type="NCBI Taxonomy" id="1903189"/>
    <lineage>
        <taxon>Eukaryota</taxon>
        <taxon>Fungi</taxon>
        <taxon>Dikarya</taxon>
        <taxon>Ascomycota</taxon>
        <taxon>Pezizomycotina</taxon>
        <taxon>Lecanoromycetes</taxon>
        <taxon>OSLEUM clade</taxon>
        <taxon>Lecanoromycetidae</taxon>
        <taxon>Lecanorales</taxon>
        <taxon>Lecanorineae</taxon>
        <taxon>Parmeliaceae</taxon>
        <taxon>Alectoria</taxon>
    </lineage>
</organism>
<evidence type="ECO:0000313" key="11">
    <source>
        <dbReference type="Proteomes" id="UP000664203"/>
    </source>
</evidence>
<dbReference type="GO" id="GO:0005743">
    <property type="term" value="C:mitochondrial inner membrane"/>
    <property type="evidence" value="ECO:0007669"/>
    <property type="project" value="TreeGrafter"/>
</dbReference>
<evidence type="ECO:0000256" key="6">
    <source>
        <dbReference type="ARBA" id="ARBA00023128"/>
    </source>
</evidence>
<dbReference type="AlphaFoldDB" id="A0A8H3EIR2"/>
<feature type="region of interest" description="Disordered" evidence="9">
    <location>
        <begin position="100"/>
        <end position="125"/>
    </location>
</feature>
<dbReference type="EMBL" id="CAJPDR010000017">
    <property type="protein sequence ID" value="CAF9906507.1"/>
    <property type="molecule type" value="Genomic_DNA"/>
</dbReference>
<dbReference type="Pfam" id="PF09803">
    <property type="entry name" value="Pet100"/>
    <property type="match status" value="1"/>
</dbReference>
<proteinExistence type="inferred from homology"/>
<accession>A0A8H3EIR2</accession>
<dbReference type="GO" id="GO:0051082">
    <property type="term" value="F:unfolded protein binding"/>
    <property type="evidence" value="ECO:0007669"/>
    <property type="project" value="TreeGrafter"/>
</dbReference>
<evidence type="ECO:0000256" key="5">
    <source>
        <dbReference type="ARBA" id="ARBA00022989"/>
    </source>
</evidence>
<comment type="subcellular location">
    <subcellularLocation>
        <location evidence="1">Membrane</location>
        <topology evidence="1">Single-pass membrane protein</topology>
    </subcellularLocation>
    <subcellularLocation>
        <location evidence="2">Mitochondrion membrane</location>
    </subcellularLocation>
</comment>
<keyword evidence="11" id="KW-1185">Reference proteome</keyword>
<evidence type="ECO:0000256" key="9">
    <source>
        <dbReference type="SAM" id="MobiDB-lite"/>
    </source>
</evidence>
<comment type="caution">
    <text evidence="10">The sequence shown here is derived from an EMBL/GenBank/DDBJ whole genome shotgun (WGS) entry which is preliminary data.</text>
</comment>
<keyword evidence="4" id="KW-0809">Transit peptide</keyword>
<evidence type="ECO:0008006" key="12">
    <source>
        <dbReference type="Google" id="ProtNLM"/>
    </source>
</evidence>
<dbReference type="PANTHER" id="PTHR33968">
    <property type="entry name" value="PROTEIN PET100 HOMOLOG, MITOCHONDRIAL"/>
    <property type="match status" value="1"/>
</dbReference>
<evidence type="ECO:0000256" key="1">
    <source>
        <dbReference type="ARBA" id="ARBA00004167"/>
    </source>
</evidence>
<protein>
    <recommendedName>
        <fullName evidence="12">Mitochondrial cytochrome c oxidase assembly factor</fullName>
    </recommendedName>
</protein>
<keyword evidence="3" id="KW-0812">Transmembrane</keyword>
<dbReference type="InterPro" id="IPR018625">
    <property type="entry name" value="Pet100"/>
</dbReference>
<evidence type="ECO:0000313" key="10">
    <source>
        <dbReference type="EMBL" id="CAF9906507.1"/>
    </source>
</evidence>
<evidence type="ECO:0000256" key="2">
    <source>
        <dbReference type="ARBA" id="ARBA00004325"/>
    </source>
</evidence>